<reference evidence="2 3" key="1">
    <citation type="submission" date="2021-04" db="EMBL/GenBank/DDBJ databases">
        <title>Description of novel Flavobacterium sp. F-328.</title>
        <authorList>
            <person name="Saticioglu I.B."/>
        </authorList>
    </citation>
    <scope>NUCLEOTIDE SEQUENCE [LARGE SCALE GENOMIC DNA]</scope>
    <source>
        <strain evidence="2 3">F-328</strain>
    </source>
</reference>
<comment type="caution">
    <text evidence="2">The sequence shown here is derived from an EMBL/GenBank/DDBJ whole genome shotgun (WGS) entry which is preliminary data.</text>
</comment>
<dbReference type="RefSeq" id="WP_210788291.1">
    <property type="nucleotide sequence ID" value="NZ_JAGPXB010000002.1"/>
</dbReference>
<organism evidence="2 3">
    <name type="scientific">Flavobacterium erciyesense</name>
    <dbReference type="NCBI Taxonomy" id="2825842"/>
    <lineage>
        <taxon>Bacteria</taxon>
        <taxon>Pseudomonadati</taxon>
        <taxon>Bacteroidota</taxon>
        <taxon>Flavobacteriia</taxon>
        <taxon>Flavobacteriales</taxon>
        <taxon>Flavobacteriaceae</taxon>
        <taxon>Flavobacterium</taxon>
    </lineage>
</organism>
<gene>
    <name evidence="2" type="ORF">KBJ98_03460</name>
</gene>
<sequence>MKIFRNNNFWLRHRVTKHIETNHKDLFDPFFKKIKIRVAEYFSDQKNWFSVFLIVVTFFSISSFINLDFLNFLDFDADVAKAIIDQRTTNLAAIISISLVVVGFLITNLALKSQITIQLLFKHSFLYSILYLTFSTISCFIILSNLRNTLDDFVFARAVLAGTYLCILILFLIGKLFRNIIHFTDEKKISSMLQKELLIEAREKIKIGLMNKYSFALYQKIASKNCNEYKLDFSINDFLKNDYSLSKSTRDNEEKSYRKLKDVNLFFLEVFIFFKKINKKNIITFKNLTLNENVNYAEDFLWSGSAENSKFEKWLLRRCLVVGKELDPKKNKDENLFRNEFDQKILQLAEENKYRNLEDPLAAYLELYKLQMINQR</sequence>
<protein>
    <recommendedName>
        <fullName evidence="4">DUF2254 domain-containing protein</fullName>
    </recommendedName>
</protein>
<feature type="transmembrane region" description="Helical" evidence="1">
    <location>
        <begin position="91"/>
        <end position="111"/>
    </location>
</feature>
<feature type="transmembrane region" description="Helical" evidence="1">
    <location>
        <begin position="155"/>
        <end position="177"/>
    </location>
</feature>
<feature type="transmembrane region" description="Helical" evidence="1">
    <location>
        <begin position="47"/>
        <end position="65"/>
    </location>
</feature>
<evidence type="ECO:0000313" key="3">
    <source>
        <dbReference type="Proteomes" id="UP000679008"/>
    </source>
</evidence>
<evidence type="ECO:0000313" key="2">
    <source>
        <dbReference type="EMBL" id="MBQ0907756.1"/>
    </source>
</evidence>
<keyword evidence="1" id="KW-0472">Membrane</keyword>
<proteinExistence type="predicted"/>
<evidence type="ECO:0000256" key="1">
    <source>
        <dbReference type="SAM" id="Phobius"/>
    </source>
</evidence>
<dbReference type="Proteomes" id="UP000679008">
    <property type="component" value="Unassembled WGS sequence"/>
</dbReference>
<name>A0ABS5D155_9FLAO</name>
<accession>A0ABS5D155</accession>
<keyword evidence="1" id="KW-0812">Transmembrane</keyword>
<dbReference type="EMBL" id="JAGPXB010000002">
    <property type="protein sequence ID" value="MBQ0907756.1"/>
    <property type="molecule type" value="Genomic_DNA"/>
</dbReference>
<feature type="transmembrane region" description="Helical" evidence="1">
    <location>
        <begin position="123"/>
        <end position="143"/>
    </location>
</feature>
<evidence type="ECO:0008006" key="4">
    <source>
        <dbReference type="Google" id="ProtNLM"/>
    </source>
</evidence>
<keyword evidence="3" id="KW-1185">Reference proteome</keyword>
<keyword evidence="1" id="KW-1133">Transmembrane helix</keyword>